<accession>A0ABZ3D2Z1</accession>
<dbReference type="SUPFAM" id="SSF55729">
    <property type="entry name" value="Acyl-CoA N-acyltransferases (Nat)"/>
    <property type="match status" value="1"/>
</dbReference>
<dbReference type="GO" id="GO:0016746">
    <property type="term" value="F:acyltransferase activity"/>
    <property type="evidence" value="ECO:0007669"/>
    <property type="project" value="UniProtKB-KW"/>
</dbReference>
<dbReference type="InterPro" id="IPR000182">
    <property type="entry name" value="GNAT_dom"/>
</dbReference>
<dbReference type="CDD" id="cd04301">
    <property type="entry name" value="NAT_SF"/>
    <property type="match status" value="1"/>
</dbReference>
<dbReference type="PROSITE" id="PS51186">
    <property type="entry name" value="GNAT"/>
    <property type="match status" value="1"/>
</dbReference>
<reference evidence="4 5" key="1">
    <citation type="submission" date="2024-04" db="EMBL/GenBank/DDBJ databases">
        <title>Complete genome sequence of Nguyenibacter vanlangesis HBCM-1154, a strain capable of nitrogen fixation, IAA production, and phosphorus solubilization isolated from sugarcane soil.</title>
        <authorList>
            <person name="MY HANH P."/>
        </authorList>
    </citation>
    <scope>NUCLEOTIDE SEQUENCE [LARGE SCALE GENOMIC DNA]</scope>
    <source>
        <strain evidence="4 5">HBCM 1154</strain>
    </source>
</reference>
<dbReference type="EC" id="2.3.1.-" evidence="4"/>
<name>A0ABZ3D2Z1_9PROT</name>
<dbReference type="Pfam" id="PF00583">
    <property type="entry name" value="Acetyltransf_1"/>
    <property type="match status" value="1"/>
</dbReference>
<dbReference type="Gene3D" id="3.40.630.30">
    <property type="match status" value="1"/>
</dbReference>
<keyword evidence="5" id="KW-1185">Reference proteome</keyword>
<sequence>MARAAAPVEKQVTRQEPLDAPVWAALTSGNRALAEGGPRAKCYLPDVAPFGAIADRSDASFASLVKLVARNGRVVLETMDALVPPSGLTVEMQKPILQMVLETAQVSVPPGPDYVDLRQSDVAEMMDLAARTKPGPFGPRTIELGRYIGFRFDGVLAAMAGERMRFDRFVEISAVCVDPAYRGKGYAACLMMQLARAIRERDLIPFLHVFEDNEGAIALYKKLGFVIRERFFVTSLRSASI</sequence>
<evidence type="ECO:0000313" key="5">
    <source>
        <dbReference type="Proteomes" id="UP001449795"/>
    </source>
</evidence>
<gene>
    <name evidence="4" type="ORF">AAC691_17915</name>
</gene>
<feature type="domain" description="N-acetyltransferase" evidence="3">
    <location>
        <begin position="112"/>
        <end position="241"/>
    </location>
</feature>
<dbReference type="PANTHER" id="PTHR43420">
    <property type="entry name" value="ACETYLTRANSFERASE"/>
    <property type="match status" value="1"/>
</dbReference>
<dbReference type="Proteomes" id="UP001449795">
    <property type="component" value="Chromosome"/>
</dbReference>
<evidence type="ECO:0000259" key="3">
    <source>
        <dbReference type="PROSITE" id="PS51186"/>
    </source>
</evidence>
<dbReference type="PANTHER" id="PTHR43420:SF3">
    <property type="entry name" value="N-ACETYLTRANSFERASE DOMAIN-CONTAINING PROTEIN"/>
    <property type="match status" value="1"/>
</dbReference>
<dbReference type="EMBL" id="CP152276">
    <property type="protein sequence ID" value="XAE42124.1"/>
    <property type="molecule type" value="Genomic_DNA"/>
</dbReference>
<proteinExistence type="predicted"/>
<dbReference type="InterPro" id="IPR050680">
    <property type="entry name" value="YpeA/RimI_acetyltransf"/>
</dbReference>
<keyword evidence="2 4" id="KW-0012">Acyltransferase</keyword>
<protein>
    <submittedName>
        <fullName evidence="4">GNAT family N-acetyltransferase</fullName>
        <ecNumber evidence="4">2.3.1.-</ecNumber>
    </submittedName>
</protein>
<dbReference type="InterPro" id="IPR016181">
    <property type="entry name" value="Acyl_CoA_acyltransferase"/>
</dbReference>
<keyword evidence="1 4" id="KW-0808">Transferase</keyword>
<evidence type="ECO:0000256" key="1">
    <source>
        <dbReference type="ARBA" id="ARBA00022679"/>
    </source>
</evidence>
<dbReference type="RefSeq" id="WP_342627924.1">
    <property type="nucleotide sequence ID" value="NZ_CP152276.1"/>
</dbReference>
<evidence type="ECO:0000256" key="2">
    <source>
        <dbReference type="ARBA" id="ARBA00023315"/>
    </source>
</evidence>
<evidence type="ECO:0000313" key="4">
    <source>
        <dbReference type="EMBL" id="XAE42124.1"/>
    </source>
</evidence>
<organism evidence="4 5">
    <name type="scientific">Nguyenibacter vanlangensis</name>
    <dbReference type="NCBI Taxonomy" id="1216886"/>
    <lineage>
        <taxon>Bacteria</taxon>
        <taxon>Pseudomonadati</taxon>
        <taxon>Pseudomonadota</taxon>
        <taxon>Alphaproteobacteria</taxon>
        <taxon>Acetobacterales</taxon>
        <taxon>Acetobacteraceae</taxon>
        <taxon>Nguyenibacter</taxon>
    </lineage>
</organism>